<proteinExistence type="predicted"/>
<name>A0A8I3A5W7_9AGAM</name>
<dbReference type="Proteomes" id="UP000683000">
    <property type="component" value="Unassembled WGS sequence"/>
</dbReference>
<comment type="caution">
    <text evidence="1">The sequence shown here is derived from an EMBL/GenBank/DDBJ whole genome shotgun (WGS) entry which is preliminary data.</text>
</comment>
<keyword evidence="2" id="KW-1185">Reference proteome</keyword>
<dbReference type="AlphaFoldDB" id="A0A8I3A5W7"/>
<protein>
    <submittedName>
        <fullName evidence="1">Uncharacterized protein</fullName>
    </submittedName>
</protein>
<reference evidence="1" key="1">
    <citation type="submission" date="2021-03" db="EMBL/GenBank/DDBJ databases">
        <title>Evolutionary innovations through gain and loss of genes in the ectomycorrhizal Boletales.</title>
        <authorList>
            <person name="Wu G."/>
            <person name="Miyauchi S."/>
            <person name="Morin E."/>
            <person name="Yang Z.-L."/>
            <person name="Xu J."/>
            <person name="Martin F.M."/>
        </authorList>
    </citation>
    <scope>NUCLEOTIDE SEQUENCE</scope>
    <source>
        <strain evidence="1">BR01</strain>
    </source>
</reference>
<dbReference type="OrthoDB" id="6500128at2759"/>
<evidence type="ECO:0000313" key="2">
    <source>
        <dbReference type="Proteomes" id="UP000683000"/>
    </source>
</evidence>
<sequence length="122" mass="13647">MARLDVPTFEDPAIRRQLQAAWSASQGSSIAWDTIRMTSDILTTVIQLFSQVSFLPIVISMVQCKGRIVRLPSIGAATTTDDDYLRMQGYKHLVDNPIHRKEVVAGSLGEHLAKRTLFFTDL</sequence>
<evidence type="ECO:0000313" key="1">
    <source>
        <dbReference type="EMBL" id="KAG6371508.1"/>
    </source>
</evidence>
<dbReference type="EMBL" id="JAGFBS010000033">
    <property type="protein sequence ID" value="KAG6371508.1"/>
    <property type="molecule type" value="Genomic_DNA"/>
</dbReference>
<gene>
    <name evidence="1" type="ORF">JVT61DRAFT_9212</name>
</gene>
<organism evidence="1 2">
    <name type="scientific">Boletus reticuloceps</name>
    <dbReference type="NCBI Taxonomy" id="495285"/>
    <lineage>
        <taxon>Eukaryota</taxon>
        <taxon>Fungi</taxon>
        <taxon>Dikarya</taxon>
        <taxon>Basidiomycota</taxon>
        <taxon>Agaricomycotina</taxon>
        <taxon>Agaricomycetes</taxon>
        <taxon>Agaricomycetidae</taxon>
        <taxon>Boletales</taxon>
        <taxon>Boletineae</taxon>
        <taxon>Boletaceae</taxon>
        <taxon>Boletoideae</taxon>
        <taxon>Boletus</taxon>
    </lineage>
</organism>
<accession>A0A8I3A5W7</accession>